<keyword evidence="3" id="KW-1185">Reference proteome</keyword>
<reference evidence="2 3" key="1">
    <citation type="submission" date="2019-12" db="EMBL/GenBank/DDBJ databases">
        <authorList>
            <person name="Huq M.A."/>
        </authorList>
    </citation>
    <scope>NUCLEOTIDE SEQUENCE [LARGE SCALE GENOMIC DNA]</scope>
    <source>
        <strain evidence="2 3">MAH-18</strain>
    </source>
</reference>
<accession>A0A6L6XW36</accession>
<dbReference type="AlphaFoldDB" id="A0A6L6XW36"/>
<proteinExistence type="predicted"/>
<feature type="compositionally biased region" description="Polar residues" evidence="1">
    <location>
        <begin position="1"/>
        <end position="17"/>
    </location>
</feature>
<protein>
    <submittedName>
        <fullName evidence="2">Uncharacterized protein</fullName>
    </submittedName>
</protein>
<gene>
    <name evidence="2" type="ORF">GON03_19020</name>
</gene>
<evidence type="ECO:0000313" key="2">
    <source>
        <dbReference type="EMBL" id="MVQ51278.1"/>
    </source>
</evidence>
<comment type="caution">
    <text evidence="2">The sequence shown here is derived from an EMBL/GenBank/DDBJ whole genome shotgun (WGS) entry which is preliminary data.</text>
</comment>
<name>A0A6L6XW36_9ACTN</name>
<evidence type="ECO:0000313" key="3">
    <source>
        <dbReference type="Proteomes" id="UP000473525"/>
    </source>
</evidence>
<dbReference type="Proteomes" id="UP000473525">
    <property type="component" value="Unassembled WGS sequence"/>
</dbReference>
<feature type="region of interest" description="Disordered" evidence="1">
    <location>
        <begin position="1"/>
        <end position="30"/>
    </location>
</feature>
<evidence type="ECO:0000256" key="1">
    <source>
        <dbReference type="SAM" id="MobiDB-lite"/>
    </source>
</evidence>
<sequence>MNTTDQSLGDPGTQTPDAFTRPPTAPPIPDPAALAEAAVAAKAPMSVADVLAAARLPEKRARVCLAGDLVAEYDDVIAELAGLLDVNGEVTDDPEASIGEESKTARATRLNARADEIRVQMAEHMWLPLFRGMSSDDLSTFNAAHYPKEDGADLKPYHELLVAECSVEPKITVEEARQLRKTLPVTSWQELWKTAAEVCTGRIDIPKSLGFSVSPKAK</sequence>
<dbReference type="EMBL" id="WSEK01000005">
    <property type="protein sequence ID" value="MVQ51278.1"/>
    <property type="molecule type" value="Genomic_DNA"/>
</dbReference>
<organism evidence="2 3">
    <name type="scientific">Nocardioides agri</name>
    <dbReference type="NCBI Taxonomy" id="2682843"/>
    <lineage>
        <taxon>Bacteria</taxon>
        <taxon>Bacillati</taxon>
        <taxon>Actinomycetota</taxon>
        <taxon>Actinomycetes</taxon>
        <taxon>Propionibacteriales</taxon>
        <taxon>Nocardioidaceae</taxon>
        <taxon>Nocardioides</taxon>
    </lineage>
</organism>
<dbReference type="RefSeq" id="WP_157346052.1">
    <property type="nucleotide sequence ID" value="NZ_WSEK01000005.1"/>
</dbReference>